<dbReference type="InterPro" id="IPR001441">
    <property type="entry name" value="UPP_synth-like"/>
</dbReference>
<dbReference type="PANTHER" id="PTHR10291">
    <property type="entry name" value="DEHYDRODOLICHYL DIPHOSPHATE SYNTHASE FAMILY MEMBER"/>
    <property type="match status" value="1"/>
</dbReference>
<dbReference type="AlphaFoldDB" id="A0A369A8X6"/>
<feature type="active site" evidence="2">
    <location>
        <position position="31"/>
    </location>
</feature>
<feature type="binding site" evidence="2">
    <location>
        <position position="80"/>
    </location>
    <ligand>
        <name>substrate</name>
    </ligand>
</feature>
<organism evidence="3 4">
    <name type="scientific">Schleiferia thermophila</name>
    <dbReference type="NCBI Taxonomy" id="884107"/>
    <lineage>
        <taxon>Bacteria</taxon>
        <taxon>Pseudomonadati</taxon>
        <taxon>Bacteroidota</taxon>
        <taxon>Flavobacteriia</taxon>
        <taxon>Flavobacteriales</taxon>
        <taxon>Schleiferiaceae</taxon>
        <taxon>Schleiferia</taxon>
    </lineage>
</organism>
<feature type="binding site" evidence="2">
    <location>
        <position position="36"/>
    </location>
    <ligand>
        <name>substrate</name>
    </ligand>
</feature>
<sequence>MVNKTVKKTSDSTIISLDKNRLPRHIAIIMDGNGRWARSKGLVRTLGHENGVDALRRIATASAEIGIEYLTVYAFSTENWHRPKSEVKALMSILVRALRKELSTLLDNNIRLQAIGEIALLPNEIQKQLREVIQLTSEGDRMALTLALSYSSKEEILRATRLLAEDVQRGFLLPENITEEVFENYLYTRGMPHPDLLIRTSGEYRISNYLLWQLAYTELYFSPKLWPDFTKEDLYQAIAEYQKRERRFGLTSEQLNENT</sequence>
<feature type="binding site" evidence="2">
    <location>
        <begin position="32"/>
        <end position="35"/>
    </location>
    <ligand>
        <name>substrate</name>
    </ligand>
</feature>
<evidence type="ECO:0000313" key="4">
    <source>
        <dbReference type="Proteomes" id="UP000253517"/>
    </source>
</evidence>
<comment type="caution">
    <text evidence="3">The sequence shown here is derived from an EMBL/GenBank/DDBJ whole genome shotgun (WGS) entry which is preliminary data.</text>
</comment>
<feature type="binding site" evidence="2">
    <location>
        <position position="31"/>
    </location>
    <ligand>
        <name>Mg(2+)</name>
        <dbReference type="ChEBI" id="CHEBI:18420"/>
    </ligand>
</feature>
<keyword evidence="2" id="KW-0479">Metal-binding</keyword>
<dbReference type="HAMAP" id="MF_01139">
    <property type="entry name" value="ISPT"/>
    <property type="match status" value="1"/>
</dbReference>
<gene>
    <name evidence="3" type="ORF">DES35_10136</name>
</gene>
<keyword evidence="4" id="KW-1185">Reference proteome</keyword>
<comment type="similarity">
    <text evidence="2">Belongs to the UPP synthase family.</text>
</comment>
<dbReference type="GO" id="GO:0016094">
    <property type="term" value="P:polyprenol biosynthetic process"/>
    <property type="evidence" value="ECO:0007669"/>
    <property type="project" value="TreeGrafter"/>
</dbReference>
<dbReference type="SUPFAM" id="SSF64005">
    <property type="entry name" value="Undecaprenyl diphosphate synthase"/>
    <property type="match status" value="1"/>
</dbReference>
<evidence type="ECO:0000313" key="3">
    <source>
        <dbReference type="EMBL" id="RCX04766.1"/>
    </source>
</evidence>
<feature type="binding site" evidence="2">
    <location>
        <position position="218"/>
    </location>
    <ligand>
        <name>Mg(2+)</name>
        <dbReference type="ChEBI" id="CHEBI:18420"/>
    </ligand>
</feature>
<feature type="binding site" evidence="2">
    <location>
        <position position="48"/>
    </location>
    <ligand>
        <name>substrate</name>
    </ligand>
</feature>
<comment type="cofactor">
    <cofactor evidence="2">
        <name>Mg(2+)</name>
        <dbReference type="ChEBI" id="CHEBI:18420"/>
    </cofactor>
    <text evidence="2">Binds 2 magnesium ions per subunit.</text>
</comment>
<feature type="active site" description="Proton acceptor" evidence="2">
    <location>
        <position position="79"/>
    </location>
</feature>
<dbReference type="PANTHER" id="PTHR10291:SF0">
    <property type="entry name" value="DEHYDRODOLICHYL DIPHOSPHATE SYNTHASE 2"/>
    <property type="match status" value="1"/>
</dbReference>
<dbReference type="GO" id="GO:0000287">
    <property type="term" value="F:magnesium ion binding"/>
    <property type="evidence" value="ECO:0007669"/>
    <property type="project" value="UniProtKB-UniRule"/>
</dbReference>
<dbReference type="PROSITE" id="PS01066">
    <property type="entry name" value="UPP_SYNTHASE"/>
    <property type="match status" value="1"/>
</dbReference>
<name>A0A369A8X6_9FLAO</name>
<proteinExistence type="inferred from homology"/>
<accession>A0A369A8X6</accession>
<dbReference type="CDD" id="cd00475">
    <property type="entry name" value="Cis_IPPS"/>
    <property type="match status" value="1"/>
</dbReference>
<keyword evidence="2" id="KW-0460">Magnesium</keyword>
<feature type="binding site" evidence="2">
    <location>
        <begin position="205"/>
        <end position="207"/>
    </location>
    <ligand>
        <name>substrate</name>
    </ligand>
</feature>
<dbReference type="Proteomes" id="UP000253517">
    <property type="component" value="Unassembled WGS sequence"/>
</dbReference>
<dbReference type="FunFam" id="3.40.1180.10:FF:000001">
    <property type="entry name" value="(2E,6E)-farnesyl-diphosphate-specific ditrans,polycis-undecaprenyl-diphosphate synthase"/>
    <property type="match status" value="1"/>
</dbReference>
<feature type="binding site" evidence="2">
    <location>
        <begin position="76"/>
        <end position="78"/>
    </location>
    <ligand>
        <name>substrate</name>
    </ligand>
</feature>
<dbReference type="InterPro" id="IPR018520">
    <property type="entry name" value="UPP_synth-like_CS"/>
</dbReference>
<evidence type="ECO:0000256" key="2">
    <source>
        <dbReference type="HAMAP-Rule" id="MF_01139"/>
    </source>
</evidence>
<dbReference type="EC" id="2.5.1.-" evidence="2"/>
<feature type="binding site" evidence="2">
    <location>
        <position position="82"/>
    </location>
    <ligand>
        <name>substrate</name>
    </ligand>
</feature>
<protein>
    <recommendedName>
        <fullName evidence="2">Isoprenyl transferase</fullName>
        <ecNumber evidence="2">2.5.1.-</ecNumber>
    </recommendedName>
</protein>
<dbReference type="GO" id="GO:0008834">
    <property type="term" value="F:ditrans,polycis-undecaprenyl-diphosphate synthase [(2E,6E)-farnesyl-diphosphate specific] activity"/>
    <property type="evidence" value="ECO:0007669"/>
    <property type="project" value="TreeGrafter"/>
</dbReference>
<dbReference type="GO" id="GO:0005829">
    <property type="term" value="C:cytosol"/>
    <property type="evidence" value="ECO:0007669"/>
    <property type="project" value="TreeGrafter"/>
</dbReference>
<dbReference type="NCBIfam" id="TIGR00055">
    <property type="entry name" value="uppS"/>
    <property type="match status" value="1"/>
</dbReference>
<dbReference type="Pfam" id="PF01255">
    <property type="entry name" value="Prenyltransf"/>
    <property type="match status" value="1"/>
</dbReference>
<dbReference type="Gene3D" id="3.40.1180.10">
    <property type="entry name" value="Decaprenyl diphosphate synthase-like"/>
    <property type="match status" value="1"/>
</dbReference>
<feature type="binding site" evidence="2">
    <location>
        <position position="44"/>
    </location>
    <ligand>
        <name>substrate</name>
    </ligand>
</feature>
<dbReference type="RefSeq" id="WP_235183081.1">
    <property type="nucleotide sequence ID" value="NZ_BHZF01000001.1"/>
</dbReference>
<dbReference type="EMBL" id="QPJS01000001">
    <property type="protein sequence ID" value="RCX04766.1"/>
    <property type="molecule type" value="Genomic_DNA"/>
</dbReference>
<feature type="binding site" evidence="2">
    <location>
        <position position="199"/>
    </location>
    <ligand>
        <name>substrate</name>
    </ligand>
</feature>
<dbReference type="NCBIfam" id="NF011405">
    <property type="entry name" value="PRK14830.1"/>
    <property type="match status" value="1"/>
</dbReference>
<reference evidence="3 4" key="1">
    <citation type="submission" date="2018-07" db="EMBL/GenBank/DDBJ databases">
        <title>Genomic Encyclopedia of Type Strains, Phase IV (KMG-IV): sequencing the most valuable type-strain genomes for metagenomic binning, comparative biology and taxonomic classification.</title>
        <authorList>
            <person name="Goeker M."/>
        </authorList>
    </citation>
    <scope>NUCLEOTIDE SEQUENCE [LARGE SCALE GENOMIC DNA]</scope>
    <source>
        <strain evidence="3 4">DSM 21410</strain>
    </source>
</reference>
<evidence type="ECO:0000256" key="1">
    <source>
        <dbReference type="ARBA" id="ARBA00022679"/>
    </source>
</evidence>
<dbReference type="InterPro" id="IPR036424">
    <property type="entry name" value="UPP_synth-like_sf"/>
</dbReference>
<comment type="function">
    <text evidence="2">Catalyzes the condensation of isopentenyl diphosphate (IPP) with allylic pyrophosphates generating different type of terpenoids.</text>
</comment>
<keyword evidence="1 2" id="KW-0808">Transferase</keyword>
<comment type="subunit">
    <text evidence="2">Homodimer.</text>
</comment>